<feature type="chain" id="PRO_5045906035" description="Extracellular small neutral protease" evidence="9">
    <location>
        <begin position="23"/>
        <end position="235"/>
    </location>
</feature>
<keyword evidence="6" id="KW-0482">Metalloprotease</keyword>
<comment type="caution">
    <text evidence="10">The sequence shown here is derived from an EMBL/GenBank/DDBJ whole genome shotgun (WGS) entry which is preliminary data.</text>
</comment>
<evidence type="ECO:0000256" key="7">
    <source>
        <dbReference type="ARBA" id="ARBA00029927"/>
    </source>
</evidence>
<dbReference type="PIRSF" id="PIRSF016573">
    <property type="entry name" value="Peptidase_M7"/>
    <property type="match status" value="1"/>
</dbReference>
<evidence type="ECO:0000313" key="10">
    <source>
        <dbReference type="EMBL" id="GAA4715936.1"/>
    </source>
</evidence>
<evidence type="ECO:0000256" key="8">
    <source>
        <dbReference type="SAM" id="MobiDB-lite"/>
    </source>
</evidence>
<accession>A0ABP8XVT0</accession>
<evidence type="ECO:0000256" key="2">
    <source>
        <dbReference type="ARBA" id="ARBA00006571"/>
    </source>
</evidence>
<evidence type="ECO:0000256" key="4">
    <source>
        <dbReference type="ARBA" id="ARBA00019129"/>
    </source>
</evidence>
<keyword evidence="6" id="KW-0645">Protease</keyword>
<keyword evidence="9" id="KW-0732">Signal</keyword>
<dbReference type="EMBL" id="BAABLO010000004">
    <property type="protein sequence ID" value="GAA4715936.1"/>
    <property type="molecule type" value="Genomic_DNA"/>
</dbReference>
<gene>
    <name evidence="10" type="ORF">GCM10025782_10940</name>
</gene>
<keyword evidence="6" id="KW-0378">Hydrolase</keyword>
<dbReference type="InterPro" id="IPR000013">
    <property type="entry name" value="Peptidase_M7"/>
</dbReference>
<sequence length="235" mass="24178">MSKYRLTTVAAAAALVSGTAFAAAPATSAAAGAVGATGAQRDPAATTRSSSYLPNEREKAQNARLEKALQKALAAAAADRAAGRDTSRTAAVTVYYDDSGAPSFDSLIDQGAAIWNSRVSNVRLVEGSASNASLSYYEGSDPSGSYYYGNGHGSGYVFLDYDQANTYAPLRIVTHETGHALGLPDRYTQPCSKLMSGGGPGPSCTNPYPDSLEASEVNSLWANGFAAIGDLAKVG</sequence>
<evidence type="ECO:0000256" key="5">
    <source>
        <dbReference type="ARBA" id="ARBA00022723"/>
    </source>
</evidence>
<evidence type="ECO:0000313" key="11">
    <source>
        <dbReference type="Proteomes" id="UP001500556"/>
    </source>
</evidence>
<evidence type="ECO:0000256" key="1">
    <source>
        <dbReference type="ARBA" id="ARBA00000612"/>
    </source>
</evidence>
<reference evidence="11" key="1">
    <citation type="journal article" date="2019" name="Int. J. Syst. Evol. Microbiol.">
        <title>The Global Catalogue of Microorganisms (GCM) 10K type strain sequencing project: providing services to taxonomists for standard genome sequencing and annotation.</title>
        <authorList>
            <consortium name="The Broad Institute Genomics Platform"/>
            <consortium name="The Broad Institute Genome Sequencing Center for Infectious Disease"/>
            <person name="Wu L."/>
            <person name="Ma J."/>
        </authorList>
    </citation>
    <scope>NUCLEOTIDE SEQUENCE [LARGE SCALE GENOMIC DNA]</scope>
    <source>
        <strain evidence="11">JCM 18961</strain>
    </source>
</reference>
<dbReference type="PRINTS" id="PR00787">
    <property type="entry name" value="NEUTRALPTASE"/>
</dbReference>
<name>A0ABP8XVT0_9MICO</name>
<dbReference type="EC" id="3.4.24.77" evidence="3"/>
<evidence type="ECO:0000256" key="9">
    <source>
        <dbReference type="SAM" id="SignalP"/>
    </source>
</evidence>
<organism evidence="10 11">
    <name type="scientific">Pedococcus ginsenosidimutans</name>
    <dbReference type="NCBI Taxonomy" id="490570"/>
    <lineage>
        <taxon>Bacteria</taxon>
        <taxon>Bacillati</taxon>
        <taxon>Actinomycetota</taxon>
        <taxon>Actinomycetes</taxon>
        <taxon>Micrococcales</taxon>
        <taxon>Intrasporangiaceae</taxon>
        <taxon>Pedococcus</taxon>
    </lineage>
</organism>
<protein>
    <recommendedName>
        <fullName evidence="4">Extracellular small neutral protease</fullName>
        <ecNumber evidence="3">3.4.24.77</ecNumber>
    </recommendedName>
    <alternativeName>
        <fullName evidence="7">Snapalysin</fullName>
    </alternativeName>
</protein>
<comment type="similarity">
    <text evidence="2">Belongs to the peptidase M7 family.</text>
</comment>
<evidence type="ECO:0000256" key="6">
    <source>
        <dbReference type="ARBA" id="ARBA00023049"/>
    </source>
</evidence>
<dbReference type="Proteomes" id="UP001500556">
    <property type="component" value="Unassembled WGS sequence"/>
</dbReference>
<evidence type="ECO:0000256" key="3">
    <source>
        <dbReference type="ARBA" id="ARBA00012325"/>
    </source>
</evidence>
<feature type="signal peptide" evidence="9">
    <location>
        <begin position="1"/>
        <end position="22"/>
    </location>
</feature>
<dbReference type="Pfam" id="PF02031">
    <property type="entry name" value="Peptidase_M7"/>
    <property type="match status" value="1"/>
</dbReference>
<comment type="catalytic activity">
    <reaction evidence="1">
        <text>Hydrolyzes proteins with a preference for Tyr or Phe in the P1' position. Has no action on amino-acid p-nitroanilides.</text>
        <dbReference type="EC" id="3.4.24.77"/>
    </reaction>
</comment>
<dbReference type="SUPFAM" id="SSF55486">
    <property type="entry name" value="Metalloproteases ('zincins'), catalytic domain"/>
    <property type="match status" value="1"/>
</dbReference>
<dbReference type="InterPro" id="IPR024079">
    <property type="entry name" value="MetalloPept_cat_dom_sf"/>
</dbReference>
<proteinExistence type="inferred from homology"/>
<feature type="region of interest" description="Disordered" evidence="8">
    <location>
        <begin position="33"/>
        <end position="56"/>
    </location>
</feature>
<dbReference type="Gene3D" id="3.40.390.10">
    <property type="entry name" value="Collagenase (Catalytic Domain)"/>
    <property type="match status" value="1"/>
</dbReference>
<dbReference type="RefSeq" id="WP_345501705.1">
    <property type="nucleotide sequence ID" value="NZ_BAABLO010000004.1"/>
</dbReference>
<keyword evidence="5" id="KW-0479">Metal-binding</keyword>
<keyword evidence="11" id="KW-1185">Reference proteome</keyword>